<evidence type="ECO:0000256" key="1">
    <source>
        <dbReference type="SAM" id="MobiDB-lite"/>
    </source>
</evidence>
<dbReference type="Proteomes" id="UP000887013">
    <property type="component" value="Unassembled WGS sequence"/>
</dbReference>
<organism evidence="2 3">
    <name type="scientific">Nephila pilipes</name>
    <name type="common">Giant wood spider</name>
    <name type="synonym">Nephila maculata</name>
    <dbReference type="NCBI Taxonomy" id="299642"/>
    <lineage>
        <taxon>Eukaryota</taxon>
        <taxon>Metazoa</taxon>
        <taxon>Ecdysozoa</taxon>
        <taxon>Arthropoda</taxon>
        <taxon>Chelicerata</taxon>
        <taxon>Arachnida</taxon>
        <taxon>Araneae</taxon>
        <taxon>Araneomorphae</taxon>
        <taxon>Entelegynae</taxon>
        <taxon>Araneoidea</taxon>
        <taxon>Nephilidae</taxon>
        <taxon>Nephila</taxon>
    </lineage>
</organism>
<name>A0A8X6N2D0_NEPPI</name>
<dbReference type="EMBL" id="BMAW01004578">
    <property type="protein sequence ID" value="GFS89759.1"/>
    <property type="molecule type" value="Genomic_DNA"/>
</dbReference>
<gene>
    <name evidence="2" type="ORF">NPIL_462681</name>
</gene>
<accession>A0A8X6N2D0</accession>
<protein>
    <submittedName>
        <fullName evidence="2">Uncharacterized protein</fullName>
    </submittedName>
</protein>
<evidence type="ECO:0000313" key="2">
    <source>
        <dbReference type="EMBL" id="GFS89759.1"/>
    </source>
</evidence>
<evidence type="ECO:0000313" key="3">
    <source>
        <dbReference type="Proteomes" id="UP000887013"/>
    </source>
</evidence>
<sequence length="1289" mass="148957">MTSYNQIRGIEYYEKHNNEEVYAINNFGKQIYAKNKKTEFYAKDKNGEFYYAKDGNSEYYAKNRNKDEIYLKKGNKEYYAKDSNNEEIYAKKANGEDIIALENNNYYYAKDKNENERYPKDKNGNEFKLLNTFAKLKSGIIIYPKSKDGQPIHDKNSNGDEVYYTDSNGDITFAVNACGEEVYAKNKNLDEYYPVINNKYYYARDSNGRYKYAKMFNGTIIYPIEGKNEIYIIEKDIGSYNLLKSTRGFVSYVKKGKVEIYPTLKIENGFADMIVDDYAKNIFTNEFYYPTDTSHNEYTNKNGDFIEKLGYPITNDGYIIVPNINNKPKFIKNNKDITEKDIKYILLRQGFNKYDFLTDKLSFRKSQKNSINYSYIPYKANNFLFYIIAALVMGKIELVCPLCRHHNEVCGDKLNTTFSPHSFNNHMKNEHDKIVLTHHGDTVYVNVSEYNTFLNLYGKHDIIHDFLKFRIDFTDSKTTEFIQPQIGFSIRNVVKSKCSSKFMFIMDDFKKTAQTAVPFSFLLNHQKFFLSYMQNFKVHGRKIVVVCDPVGNSGKSTLYNYCTSLKGYLTNSCTMSELYKIRENIQSKYSYVDFFNNNENHMTVVLNISKCISKKQDKMSQLAEELENLVDGNFTSGVKRKIHSVLILTNWSVDFASQLISKLSSDRVEIFEVVEKTITPKTVEVYRVVKSSATNMVMESNIVPVQTFHYINSLPPSVIVSLIKNHDQILEHLKYQEKKALSSNEISDASSSVEFDNDTYTYPNLNNFYDSSCVLKMNGETTIFHRSPLILTPHDESNFESEKLALENLITEQKKIISKNQKYEEFYNTLRALEKSYSLMEDSIVFFKNYNENIHMYNEEEREDFRERARELKTELAFLLSEELTAMLEKIQTKNLFDFSWLPKKTLNISKVAEAPSKDISICNTSYKKRGRPRKVVENKRRRISSEIIMPNYITDVNTINTELDCIISDINPTDTIQPDCIITNVKLNEGKEQCTTNSKSSNENSLDQEYYYTVATNSNMLLVKPDDNQAKETATNLILDESSVPFPEDLMNVFENSPLQTSDNFIHITSSGTYTVPTQPVPEYTPTTMQKNFMSPEPNNHTPSPVKENLMSPVPKPHTYTSSNYVSTNCTTASNALQDTLMMSSPPDFSVYQSPVPRSPITNNTLRQSPDSHSNGKNDDDLESEAGFKSQSTEYYKYKTSKIAALKSTKKVLENSLKNISKLYDCEEYTIEDILETLSTSFPKYSNKINNYIDRYIRPKINTKSKQVLKNILFLTIGSILEITVDFL</sequence>
<feature type="compositionally biased region" description="Polar residues" evidence="1">
    <location>
        <begin position="1161"/>
        <end position="1174"/>
    </location>
</feature>
<reference evidence="2" key="1">
    <citation type="submission" date="2020-08" db="EMBL/GenBank/DDBJ databases">
        <title>Multicomponent nature underlies the extraordinary mechanical properties of spider dragline silk.</title>
        <authorList>
            <person name="Kono N."/>
            <person name="Nakamura H."/>
            <person name="Mori M."/>
            <person name="Yoshida Y."/>
            <person name="Ohtoshi R."/>
            <person name="Malay A.D."/>
            <person name="Moran D.A.P."/>
            <person name="Tomita M."/>
            <person name="Numata K."/>
            <person name="Arakawa K."/>
        </authorList>
    </citation>
    <scope>NUCLEOTIDE SEQUENCE</scope>
</reference>
<feature type="region of interest" description="Disordered" evidence="1">
    <location>
        <begin position="1147"/>
        <end position="1187"/>
    </location>
</feature>
<proteinExistence type="predicted"/>
<comment type="caution">
    <text evidence="2">The sequence shown here is derived from an EMBL/GenBank/DDBJ whole genome shotgun (WGS) entry which is preliminary data.</text>
</comment>
<keyword evidence="3" id="KW-1185">Reference proteome</keyword>